<accession>A0A3B0R2B5</accession>
<dbReference type="AlphaFoldDB" id="A0A3B0R2B5"/>
<organism evidence="1">
    <name type="scientific">hydrothermal vent metagenome</name>
    <dbReference type="NCBI Taxonomy" id="652676"/>
    <lineage>
        <taxon>unclassified sequences</taxon>
        <taxon>metagenomes</taxon>
        <taxon>ecological metagenomes</taxon>
    </lineage>
</organism>
<dbReference type="PANTHER" id="PTHR33361">
    <property type="entry name" value="GLR0591 PROTEIN"/>
    <property type="match status" value="1"/>
</dbReference>
<gene>
    <name evidence="1" type="ORF">MNBD_ALPHA02-2106</name>
</gene>
<evidence type="ECO:0008006" key="2">
    <source>
        <dbReference type="Google" id="ProtNLM"/>
    </source>
</evidence>
<proteinExistence type="predicted"/>
<dbReference type="Pfam" id="PF05960">
    <property type="entry name" value="DUF885"/>
    <property type="match status" value="1"/>
</dbReference>
<sequence length="611" mass="69665">MSCFTSFKHKIISGAVVTLMSSAAAFAVDKAPVEINDFFQQVFEESLMDSPEGLTYTRFMEQQGKKWRHNKLDDRSLAHEEKNMALEHHNYDLLKSYDVKKLNADERLSARLMAWQMENDFALEKYRFHGYSITQLDGLMNDYPLFMNGYHQINSPEEAEDYIARLYGVKAQFADILARMKIQQEKGIILPKSLLGKVIAANEAFTKQAPKDNILYKTFASKVADLKDVDDKAKAALYAKAVTAIKQTVYPAYDEMLGFLKAQEKVASNDAGVWKLPDGDNYYQAKIHESTTTNMTAAQIHALGLREVARIQGEIMSILKKEGYDTTKGFEALIQDMAKEDRFYYSDDDKGRARILKDYATIIEEVNGRVRDVFNVVPKMGVEVRRVPKFSEKSAPGAYYSGPALDGSRPGIFWANLYDIKATPKYGMRTLAYHEAVPGHHFQIAIAQELKDIPMFRKFGGYTAYIEGWALYSERLAKELGLQDNSFDDIGRLQAELFRAVRLVVDTGLHYKKWTREKAIDYMFRNTGYTMSDVVAEIERYMVWPGQALAYKMGMLKILELRDMAKKALGKDFDLRAFHDVILTQGAMPLDILEEQVKAYIAAAKKHKQIK</sequence>
<dbReference type="EMBL" id="UOED01000005">
    <property type="protein sequence ID" value="VAV86469.1"/>
    <property type="molecule type" value="Genomic_DNA"/>
</dbReference>
<protein>
    <recommendedName>
        <fullName evidence="2">DUF885 domain-containing protein</fullName>
    </recommendedName>
</protein>
<reference evidence="1" key="1">
    <citation type="submission" date="2018-06" db="EMBL/GenBank/DDBJ databases">
        <authorList>
            <person name="Zhirakovskaya E."/>
        </authorList>
    </citation>
    <scope>NUCLEOTIDE SEQUENCE</scope>
</reference>
<evidence type="ECO:0000313" key="1">
    <source>
        <dbReference type="EMBL" id="VAV86469.1"/>
    </source>
</evidence>
<dbReference type="PANTHER" id="PTHR33361:SF2">
    <property type="entry name" value="DUF885 DOMAIN-CONTAINING PROTEIN"/>
    <property type="match status" value="1"/>
</dbReference>
<dbReference type="InterPro" id="IPR010281">
    <property type="entry name" value="DUF885"/>
</dbReference>
<name>A0A3B0R2B5_9ZZZZ</name>